<dbReference type="EMBL" id="KV427687">
    <property type="protein sequence ID" value="KZT00384.1"/>
    <property type="molecule type" value="Genomic_DNA"/>
</dbReference>
<protein>
    <submittedName>
        <fullName evidence="4">Glycoside hydrolase family 78 protein</fullName>
    </submittedName>
</protein>
<evidence type="ECO:0000313" key="4">
    <source>
        <dbReference type="EMBL" id="KZT00384.1"/>
    </source>
</evidence>
<dbReference type="GO" id="GO:0005975">
    <property type="term" value="P:carbohydrate metabolic process"/>
    <property type="evidence" value="ECO:0007669"/>
    <property type="project" value="InterPro"/>
</dbReference>
<keyword evidence="4" id="KW-0378">Hydrolase</keyword>
<name>A0A165B6X8_9APHY</name>
<dbReference type="SUPFAM" id="SSF48208">
    <property type="entry name" value="Six-hairpin glycosidases"/>
    <property type="match status" value="1"/>
</dbReference>
<dbReference type="InterPro" id="IPR012341">
    <property type="entry name" value="6hp_glycosidase-like_sf"/>
</dbReference>
<reference evidence="4 5" key="1">
    <citation type="journal article" date="2016" name="Mol. Biol. Evol.">
        <title>Comparative Genomics of Early-Diverging Mushroom-Forming Fungi Provides Insights into the Origins of Lignocellulose Decay Capabilities.</title>
        <authorList>
            <person name="Nagy L.G."/>
            <person name="Riley R."/>
            <person name="Tritt A."/>
            <person name="Adam C."/>
            <person name="Daum C."/>
            <person name="Floudas D."/>
            <person name="Sun H."/>
            <person name="Yadav J.S."/>
            <person name="Pangilinan J."/>
            <person name="Larsson K.H."/>
            <person name="Matsuura K."/>
            <person name="Barry K."/>
            <person name="Labutti K."/>
            <person name="Kuo R."/>
            <person name="Ohm R.A."/>
            <person name="Bhattacharya S.S."/>
            <person name="Shirouzu T."/>
            <person name="Yoshinaga Y."/>
            <person name="Martin F.M."/>
            <person name="Grigoriev I.V."/>
            <person name="Hibbett D.S."/>
        </authorList>
    </citation>
    <scope>NUCLEOTIDE SEQUENCE [LARGE SCALE GENOMIC DNA]</scope>
    <source>
        <strain evidence="4 5">93-53</strain>
    </source>
</reference>
<dbReference type="InterPro" id="IPR035398">
    <property type="entry name" value="Bac_rhamnosid_C"/>
</dbReference>
<feature type="chain" id="PRO_5007855519" evidence="1">
    <location>
        <begin position="18"/>
        <end position="661"/>
    </location>
</feature>
<accession>A0A165B6X8</accession>
<dbReference type="RefSeq" id="XP_040758124.1">
    <property type="nucleotide sequence ID" value="XM_040913482.1"/>
</dbReference>
<evidence type="ECO:0000259" key="2">
    <source>
        <dbReference type="Pfam" id="PF17389"/>
    </source>
</evidence>
<dbReference type="GO" id="GO:0016787">
    <property type="term" value="F:hydrolase activity"/>
    <property type="evidence" value="ECO:0007669"/>
    <property type="project" value="UniProtKB-KW"/>
</dbReference>
<dbReference type="InterPro" id="IPR008928">
    <property type="entry name" value="6-hairpin_glycosidase_sf"/>
</dbReference>
<feature type="signal peptide" evidence="1">
    <location>
        <begin position="1"/>
        <end position="17"/>
    </location>
</feature>
<feature type="domain" description="Alpha-L-rhamnosidase C-terminal" evidence="3">
    <location>
        <begin position="575"/>
        <end position="630"/>
    </location>
</feature>
<dbReference type="InterPro" id="IPR035396">
    <property type="entry name" value="Bac_rhamnosid6H"/>
</dbReference>
<keyword evidence="1" id="KW-0732">Signal</keyword>
<dbReference type="PANTHER" id="PTHR34987:SF6">
    <property type="entry name" value="ALPHA-L-RHAMNOSIDASE SIX-HAIRPIN GLYCOSIDASE DOMAIN-CONTAINING PROTEIN"/>
    <property type="match status" value="1"/>
</dbReference>
<keyword evidence="5" id="KW-1185">Reference proteome</keyword>
<dbReference type="Gene3D" id="1.50.10.10">
    <property type="match status" value="1"/>
</dbReference>
<organism evidence="4 5">
    <name type="scientific">Laetiporus sulphureus 93-53</name>
    <dbReference type="NCBI Taxonomy" id="1314785"/>
    <lineage>
        <taxon>Eukaryota</taxon>
        <taxon>Fungi</taxon>
        <taxon>Dikarya</taxon>
        <taxon>Basidiomycota</taxon>
        <taxon>Agaricomycotina</taxon>
        <taxon>Agaricomycetes</taxon>
        <taxon>Polyporales</taxon>
        <taxon>Laetiporus</taxon>
    </lineage>
</organism>
<dbReference type="AlphaFoldDB" id="A0A165B6X8"/>
<dbReference type="Pfam" id="PF17390">
    <property type="entry name" value="Bac_rhamnosid_C"/>
    <property type="match status" value="1"/>
</dbReference>
<dbReference type="Gene3D" id="2.60.420.10">
    <property type="entry name" value="Maltose phosphorylase, domain 3"/>
    <property type="match status" value="1"/>
</dbReference>
<dbReference type="GeneID" id="63830510"/>
<dbReference type="PANTHER" id="PTHR34987">
    <property type="entry name" value="C, PUTATIVE (AFU_ORTHOLOGUE AFUA_3G02880)-RELATED"/>
    <property type="match status" value="1"/>
</dbReference>
<sequence length="661" mass="71209">MLSLLCFAQWLVAAVFSVAPSGSWDTFNLSPRSKTVYPRFVHNVSGAISNAEGLVSNGPATFSGSGSYVTLDFGQEVGGLISMNFDEVASTSAVALSFTESPLYISPLTSDDSADQSANMSYDGVLEVHAPLEVGLYTMPSVHLRGGFRYLTVVYTSDSSVTISNISCAITFMPHVEDLRNYTGYFYATDPSYVDHDFLTKIWYSGAYTVQTATIAADTGRVDPPLGSPGWYNNATAGIATPLIIDGAKRGRAIWLADMGIAVPTEFVSTYDLTPARNSIESIFSEQNPETGELPYSGPPLSEQGSDTYQAWTLIGTYNYYLYTGDTEWLQGMWSNYTKAMQYLANKVDDTGLLYVTGTGDWGRLWQGGYNSEANAIFYKVLLNSAELASYLSDSALAAEYIHNATVLKTKFNEAFWSENEGMYRDNETSTLFPQDGNAIAVLYNLTTAAEQASSISDGLTKNWNEFGAISPELPDNIAPFIGGFEVQAHFVAGNDARALELLHLEWGYMLYTPISVGSTFLEGYTSNGSLYYRSYDGYNYDASFVSHSHGWSTGPTSALTFYVLGLTVTSPQGQTWSVAPHTSGLPAAQGGFSTPLGWFGVDWTSSADSFNVSISTPEGTSGAVSLPMNGTIIVDGAMVAEDGSSPLSVTGGNHTITVQS</sequence>
<feature type="domain" description="Alpha-L-rhamnosidase six-hairpin glycosidase" evidence="2">
    <location>
        <begin position="245"/>
        <end position="464"/>
    </location>
</feature>
<dbReference type="OrthoDB" id="10036721at2759"/>
<proteinExistence type="predicted"/>
<evidence type="ECO:0000259" key="3">
    <source>
        <dbReference type="Pfam" id="PF17390"/>
    </source>
</evidence>
<dbReference type="STRING" id="1314785.A0A165B6X8"/>
<dbReference type="Proteomes" id="UP000076871">
    <property type="component" value="Unassembled WGS sequence"/>
</dbReference>
<dbReference type="Pfam" id="PF17389">
    <property type="entry name" value="Bac_rhamnosid6H"/>
    <property type="match status" value="1"/>
</dbReference>
<evidence type="ECO:0000313" key="5">
    <source>
        <dbReference type="Proteomes" id="UP000076871"/>
    </source>
</evidence>
<gene>
    <name evidence="4" type="ORF">LAESUDRAFT_764665</name>
</gene>
<evidence type="ECO:0000256" key="1">
    <source>
        <dbReference type="SAM" id="SignalP"/>
    </source>
</evidence>
<dbReference type="InParanoid" id="A0A165B6X8"/>